<feature type="chain" id="PRO_5045849642" description="Secreted protein" evidence="1">
    <location>
        <begin position="22"/>
        <end position="126"/>
    </location>
</feature>
<dbReference type="PROSITE" id="PS51257">
    <property type="entry name" value="PROKAR_LIPOPROTEIN"/>
    <property type="match status" value="1"/>
</dbReference>
<dbReference type="EMBL" id="JBHSJD010000001">
    <property type="protein sequence ID" value="MFC5020550.1"/>
    <property type="molecule type" value="Genomic_DNA"/>
</dbReference>
<feature type="signal peptide" evidence="1">
    <location>
        <begin position="1"/>
        <end position="21"/>
    </location>
</feature>
<evidence type="ECO:0000313" key="2">
    <source>
        <dbReference type="EMBL" id="MFC5020550.1"/>
    </source>
</evidence>
<organism evidence="2 3">
    <name type="scientific">Streptomyces coeruleoprunus</name>
    <dbReference type="NCBI Taxonomy" id="285563"/>
    <lineage>
        <taxon>Bacteria</taxon>
        <taxon>Bacillati</taxon>
        <taxon>Actinomycetota</taxon>
        <taxon>Actinomycetes</taxon>
        <taxon>Kitasatosporales</taxon>
        <taxon>Streptomycetaceae</taxon>
        <taxon>Streptomyces</taxon>
    </lineage>
</organism>
<evidence type="ECO:0000256" key="1">
    <source>
        <dbReference type="SAM" id="SignalP"/>
    </source>
</evidence>
<gene>
    <name evidence="2" type="ORF">ACFPM3_00070</name>
</gene>
<protein>
    <recommendedName>
        <fullName evidence="4">Secreted protein</fullName>
    </recommendedName>
</protein>
<comment type="caution">
    <text evidence="2">The sequence shown here is derived from an EMBL/GenBank/DDBJ whole genome shotgun (WGS) entry which is preliminary data.</text>
</comment>
<keyword evidence="1" id="KW-0732">Signal</keyword>
<dbReference type="Proteomes" id="UP001595829">
    <property type="component" value="Unassembled WGS sequence"/>
</dbReference>
<name>A0ABV9X514_9ACTN</name>
<evidence type="ECO:0000313" key="3">
    <source>
        <dbReference type="Proteomes" id="UP001595829"/>
    </source>
</evidence>
<reference evidence="3" key="1">
    <citation type="journal article" date="2019" name="Int. J. Syst. Evol. Microbiol.">
        <title>The Global Catalogue of Microorganisms (GCM) 10K type strain sequencing project: providing services to taxonomists for standard genome sequencing and annotation.</title>
        <authorList>
            <consortium name="The Broad Institute Genomics Platform"/>
            <consortium name="The Broad Institute Genome Sequencing Center for Infectious Disease"/>
            <person name="Wu L."/>
            <person name="Ma J."/>
        </authorList>
    </citation>
    <scope>NUCLEOTIDE SEQUENCE [LARGE SCALE GENOMIC DNA]</scope>
    <source>
        <strain evidence="3">CGMCC 4.1648</strain>
    </source>
</reference>
<evidence type="ECO:0008006" key="4">
    <source>
        <dbReference type="Google" id="ProtNLM"/>
    </source>
</evidence>
<proteinExistence type="predicted"/>
<accession>A0ABV9X514</accession>
<sequence length="126" mass="12780">MTRRLACGLAVLLAAACLTVAGPGVGTADAVTLGCAGRLAKTVPFATGELRIYKSRQYACAITVAKKPGARRSMSVTLQARGGRAATEKGRFARQAGPVTVHALNRCVRASGAVAGHGGGTGWILC</sequence>
<dbReference type="RefSeq" id="WP_345694034.1">
    <property type="nucleotide sequence ID" value="NZ_BAABIT010000001.1"/>
</dbReference>
<keyword evidence="3" id="KW-1185">Reference proteome</keyword>